<evidence type="ECO:0000259" key="1">
    <source>
        <dbReference type="PROSITE" id="PS50072"/>
    </source>
</evidence>
<dbReference type="OrthoDB" id="9807797at2"/>
<dbReference type="PROSITE" id="PS50072">
    <property type="entry name" value="CSA_PPIASE_2"/>
    <property type="match status" value="1"/>
</dbReference>
<dbReference type="SUPFAM" id="SSF50891">
    <property type="entry name" value="Cyclophilin-like"/>
    <property type="match status" value="1"/>
</dbReference>
<dbReference type="RefSeq" id="WP_136774676.1">
    <property type="nucleotide sequence ID" value="NZ_SUMF01000031.1"/>
</dbReference>
<dbReference type="Pfam" id="PF00160">
    <property type="entry name" value="Pro_isomerase"/>
    <property type="match status" value="1"/>
</dbReference>
<organism evidence="2 3">
    <name type="scientific">Chitiniphilus eburneus</name>
    <dbReference type="NCBI Taxonomy" id="2571148"/>
    <lineage>
        <taxon>Bacteria</taxon>
        <taxon>Pseudomonadati</taxon>
        <taxon>Pseudomonadota</taxon>
        <taxon>Betaproteobacteria</taxon>
        <taxon>Neisseriales</taxon>
        <taxon>Chitinibacteraceae</taxon>
        <taxon>Chitiniphilus</taxon>
    </lineage>
</organism>
<proteinExistence type="predicted"/>
<dbReference type="InterPro" id="IPR029000">
    <property type="entry name" value="Cyclophilin-like_dom_sf"/>
</dbReference>
<sequence length="226" mass="24342">MKWLMLAITVVVGFWVWGELRGDASAAPTPAVPQPTQATATPLAGVSPAQVVCHTTKGPLQIVVRPDWSPQGAARFLQLVDDGFFRDIPLFRCVAGFVCQFGATPPRAGAKAYPAIADDPVLPELRQFKAGYLSFAGAGANTRATQMFVTLGDKVDSLGTQPWESPFGYVTPDAMRATVAQFNTRYGDIPPWGAGPDPQRIQSEGGAAYLKHDFPELDYITDCARQ</sequence>
<dbReference type="Proteomes" id="UP000310016">
    <property type="component" value="Unassembled WGS sequence"/>
</dbReference>
<gene>
    <name evidence="2" type="ORF">FAZ21_17250</name>
</gene>
<comment type="caution">
    <text evidence="2">The sequence shown here is derived from an EMBL/GenBank/DDBJ whole genome shotgun (WGS) entry which is preliminary data.</text>
</comment>
<accession>A0A4U0PFI7</accession>
<dbReference type="InterPro" id="IPR002130">
    <property type="entry name" value="Cyclophilin-type_PPIase_dom"/>
</dbReference>
<reference evidence="2 3" key="1">
    <citation type="submission" date="2019-04" db="EMBL/GenBank/DDBJ databases">
        <title>Chitiniphilus eburnea sp. nov., a novel chitinolytic bacterium isolated from aquaculture sludge.</title>
        <authorList>
            <person name="Sheng M."/>
        </authorList>
    </citation>
    <scope>NUCLEOTIDE SEQUENCE [LARGE SCALE GENOMIC DNA]</scope>
    <source>
        <strain evidence="2 3">HX-2-15</strain>
    </source>
</reference>
<protein>
    <recommendedName>
        <fullName evidence="1">PPIase cyclophilin-type domain-containing protein</fullName>
    </recommendedName>
</protein>
<name>A0A4U0PFI7_9NEIS</name>
<keyword evidence="3" id="KW-1185">Reference proteome</keyword>
<evidence type="ECO:0000313" key="3">
    <source>
        <dbReference type="Proteomes" id="UP000310016"/>
    </source>
</evidence>
<dbReference type="GO" id="GO:0003755">
    <property type="term" value="F:peptidyl-prolyl cis-trans isomerase activity"/>
    <property type="evidence" value="ECO:0007669"/>
    <property type="project" value="InterPro"/>
</dbReference>
<dbReference type="AlphaFoldDB" id="A0A4U0PFI7"/>
<dbReference type="PANTHER" id="PTHR45625">
    <property type="entry name" value="PEPTIDYL-PROLYL CIS-TRANS ISOMERASE-RELATED"/>
    <property type="match status" value="1"/>
</dbReference>
<dbReference type="PANTHER" id="PTHR45625:SF6">
    <property type="entry name" value="SPLICEOSOME-ASSOCIATED PROTEIN CWC27 HOMOLOG"/>
    <property type="match status" value="1"/>
</dbReference>
<dbReference type="Gene3D" id="2.40.100.10">
    <property type="entry name" value="Cyclophilin-like"/>
    <property type="match status" value="1"/>
</dbReference>
<evidence type="ECO:0000313" key="2">
    <source>
        <dbReference type="EMBL" id="TJZ66676.1"/>
    </source>
</evidence>
<feature type="domain" description="PPIase cyclophilin-type" evidence="1">
    <location>
        <begin position="58"/>
        <end position="175"/>
    </location>
</feature>
<dbReference type="EMBL" id="SUMF01000031">
    <property type="protein sequence ID" value="TJZ66676.1"/>
    <property type="molecule type" value="Genomic_DNA"/>
</dbReference>
<dbReference type="InterPro" id="IPR044666">
    <property type="entry name" value="Cyclophilin_A-like"/>
</dbReference>